<gene>
    <name evidence="13" type="ORF">BaRGS_00007443</name>
</gene>
<comment type="similarity">
    <text evidence="2 9">Belongs to the G-protein coupled receptor 1 family.</text>
</comment>
<feature type="transmembrane region" description="Helical" evidence="11">
    <location>
        <begin position="146"/>
        <end position="164"/>
    </location>
</feature>
<dbReference type="SUPFAM" id="SSF81321">
    <property type="entry name" value="Family A G protein-coupled receptor-like"/>
    <property type="match status" value="1"/>
</dbReference>
<evidence type="ECO:0000256" key="3">
    <source>
        <dbReference type="ARBA" id="ARBA00022692"/>
    </source>
</evidence>
<feature type="transmembrane region" description="Helical" evidence="11">
    <location>
        <begin position="297"/>
        <end position="318"/>
    </location>
</feature>
<feature type="transmembrane region" description="Helical" evidence="11">
    <location>
        <begin position="244"/>
        <end position="266"/>
    </location>
</feature>
<feature type="domain" description="G-protein coupled receptors family 1 profile" evidence="12">
    <location>
        <begin position="85"/>
        <end position="353"/>
    </location>
</feature>
<feature type="transmembrane region" description="Helical" evidence="11">
    <location>
        <begin position="338"/>
        <end position="356"/>
    </location>
</feature>
<evidence type="ECO:0000256" key="4">
    <source>
        <dbReference type="ARBA" id="ARBA00022989"/>
    </source>
</evidence>
<evidence type="ECO:0000256" key="2">
    <source>
        <dbReference type="ARBA" id="ARBA00010663"/>
    </source>
</evidence>
<accession>A0ABD0LQM7</accession>
<dbReference type="PANTHER" id="PTHR24243:SF208">
    <property type="entry name" value="PYROKININ-1 RECEPTOR"/>
    <property type="match status" value="1"/>
</dbReference>
<dbReference type="Gene3D" id="1.20.1070.10">
    <property type="entry name" value="Rhodopsin 7-helix transmembrane proteins"/>
    <property type="match status" value="1"/>
</dbReference>
<dbReference type="PRINTS" id="PR00237">
    <property type="entry name" value="GPCRRHODOPSN"/>
</dbReference>
<comment type="caution">
    <text evidence="13">The sequence shown here is derived from an EMBL/GenBank/DDBJ whole genome shotgun (WGS) entry which is preliminary data.</text>
</comment>
<reference evidence="13 14" key="1">
    <citation type="journal article" date="2023" name="Sci. Data">
        <title>Genome assembly of the Korean intertidal mud-creeper Batillaria attramentaria.</title>
        <authorList>
            <person name="Patra A.K."/>
            <person name="Ho P.T."/>
            <person name="Jun S."/>
            <person name="Lee S.J."/>
            <person name="Kim Y."/>
            <person name="Won Y.J."/>
        </authorList>
    </citation>
    <scope>NUCLEOTIDE SEQUENCE [LARGE SCALE GENOMIC DNA]</scope>
    <source>
        <strain evidence="13">Wonlab-2016</strain>
    </source>
</reference>
<keyword evidence="14" id="KW-1185">Reference proteome</keyword>
<keyword evidence="3 9" id="KW-0812">Transmembrane</keyword>
<evidence type="ECO:0000256" key="6">
    <source>
        <dbReference type="ARBA" id="ARBA00023136"/>
    </source>
</evidence>
<dbReference type="PANTHER" id="PTHR24243">
    <property type="entry name" value="G-PROTEIN COUPLED RECEPTOR"/>
    <property type="match status" value="1"/>
</dbReference>
<protein>
    <recommendedName>
        <fullName evidence="12">G-protein coupled receptors family 1 profile domain-containing protein</fullName>
    </recommendedName>
</protein>
<feature type="region of interest" description="Disordered" evidence="10">
    <location>
        <begin position="382"/>
        <end position="419"/>
    </location>
</feature>
<keyword evidence="6 11" id="KW-0472">Membrane</keyword>
<keyword evidence="8 9" id="KW-0807">Transducer</keyword>
<evidence type="ECO:0000313" key="13">
    <source>
        <dbReference type="EMBL" id="KAK7501318.1"/>
    </source>
</evidence>
<feature type="transmembrane region" description="Helical" evidence="11">
    <location>
        <begin position="106"/>
        <end position="126"/>
    </location>
</feature>
<feature type="compositionally biased region" description="Polar residues" evidence="10">
    <location>
        <begin position="398"/>
        <end position="419"/>
    </location>
</feature>
<dbReference type="PRINTS" id="PR01012">
    <property type="entry name" value="NRPEPTIDEYR"/>
</dbReference>
<evidence type="ECO:0000256" key="9">
    <source>
        <dbReference type="RuleBase" id="RU000688"/>
    </source>
</evidence>
<dbReference type="GO" id="GO:0004930">
    <property type="term" value="F:G protein-coupled receptor activity"/>
    <property type="evidence" value="ECO:0007669"/>
    <property type="project" value="UniProtKB-KW"/>
</dbReference>
<evidence type="ECO:0000256" key="5">
    <source>
        <dbReference type="ARBA" id="ARBA00023040"/>
    </source>
</evidence>
<dbReference type="Proteomes" id="UP001519460">
    <property type="component" value="Unassembled WGS sequence"/>
</dbReference>
<dbReference type="AlphaFoldDB" id="A0ABD0LQM7"/>
<sequence length="419" mass="46724">MEQNISESLNDSSIFPNGYGPYISHSDPFANLTCVVGEAVPAEEPLDKSIFQQFNSPTKPPEIPWWEVTLKVVFYVLSFVTAVVGNVMVILIICLNRRMRTTTNVLLLNQAVSDLLVALFCMWVHLGNQITPEWPFGELVCKLNTFFQVTAVTASVLTLTAISVERFAAIVFPLKARWTGTVSGAIIAVTWVVAVAVASPHLFVRELYEQLWKDRHEAYCGESWTKVFSDTDCNAWEPGKVAYYSVQAFVMYFLPVLIMIVVYSIITVKLLTHKTPGTLINSTVSAQEKAKRKVIKMLVAVLVCFVVCWTPQHITIIWDLLRPKTPVPDYVKKVKFAAVYVAYLNSALNPILYGGFNDNFRRGFHDVFRCLITKPNKVHPAPAANGMDVAERGEESPNIVTRTDTSPQVPDSSAGNVIT</sequence>
<keyword evidence="7 9" id="KW-0675">Receptor</keyword>
<evidence type="ECO:0000256" key="10">
    <source>
        <dbReference type="SAM" id="MobiDB-lite"/>
    </source>
</evidence>
<evidence type="ECO:0000313" key="14">
    <source>
        <dbReference type="Proteomes" id="UP001519460"/>
    </source>
</evidence>
<dbReference type="InterPro" id="IPR000276">
    <property type="entry name" value="GPCR_Rhodpsn"/>
</dbReference>
<dbReference type="GO" id="GO:0016020">
    <property type="term" value="C:membrane"/>
    <property type="evidence" value="ECO:0007669"/>
    <property type="project" value="UniProtKB-SubCell"/>
</dbReference>
<dbReference type="InterPro" id="IPR000611">
    <property type="entry name" value="NPY_rcpt"/>
</dbReference>
<proteinExistence type="inferred from homology"/>
<keyword evidence="4 11" id="KW-1133">Transmembrane helix</keyword>
<dbReference type="CDD" id="cd14993">
    <property type="entry name" value="7tmA_CCKR-like"/>
    <property type="match status" value="1"/>
</dbReference>
<evidence type="ECO:0000259" key="12">
    <source>
        <dbReference type="PROSITE" id="PS50262"/>
    </source>
</evidence>
<feature type="non-terminal residue" evidence="13">
    <location>
        <position position="419"/>
    </location>
</feature>
<dbReference type="EMBL" id="JACVVK020000032">
    <property type="protein sequence ID" value="KAK7501318.1"/>
    <property type="molecule type" value="Genomic_DNA"/>
</dbReference>
<dbReference type="SMART" id="SM01381">
    <property type="entry name" value="7TM_GPCR_Srsx"/>
    <property type="match status" value="1"/>
</dbReference>
<evidence type="ECO:0000256" key="1">
    <source>
        <dbReference type="ARBA" id="ARBA00004141"/>
    </source>
</evidence>
<evidence type="ECO:0000256" key="8">
    <source>
        <dbReference type="ARBA" id="ARBA00023224"/>
    </source>
</evidence>
<name>A0ABD0LQM7_9CAEN</name>
<keyword evidence="5 9" id="KW-0297">G-protein coupled receptor</keyword>
<evidence type="ECO:0000256" key="11">
    <source>
        <dbReference type="SAM" id="Phobius"/>
    </source>
</evidence>
<dbReference type="Pfam" id="PF00001">
    <property type="entry name" value="7tm_1"/>
    <property type="match status" value="1"/>
</dbReference>
<organism evidence="13 14">
    <name type="scientific">Batillaria attramentaria</name>
    <dbReference type="NCBI Taxonomy" id="370345"/>
    <lineage>
        <taxon>Eukaryota</taxon>
        <taxon>Metazoa</taxon>
        <taxon>Spiralia</taxon>
        <taxon>Lophotrochozoa</taxon>
        <taxon>Mollusca</taxon>
        <taxon>Gastropoda</taxon>
        <taxon>Caenogastropoda</taxon>
        <taxon>Sorbeoconcha</taxon>
        <taxon>Cerithioidea</taxon>
        <taxon>Batillariidae</taxon>
        <taxon>Batillaria</taxon>
    </lineage>
</organism>
<feature type="transmembrane region" description="Helical" evidence="11">
    <location>
        <begin position="176"/>
        <end position="198"/>
    </location>
</feature>
<evidence type="ECO:0000256" key="7">
    <source>
        <dbReference type="ARBA" id="ARBA00023170"/>
    </source>
</evidence>
<dbReference type="PROSITE" id="PS00237">
    <property type="entry name" value="G_PROTEIN_RECEP_F1_1"/>
    <property type="match status" value="1"/>
</dbReference>
<feature type="transmembrane region" description="Helical" evidence="11">
    <location>
        <begin position="72"/>
        <end position="94"/>
    </location>
</feature>
<comment type="subcellular location">
    <subcellularLocation>
        <location evidence="1">Membrane</location>
        <topology evidence="1">Multi-pass membrane protein</topology>
    </subcellularLocation>
</comment>
<dbReference type="PROSITE" id="PS50262">
    <property type="entry name" value="G_PROTEIN_RECEP_F1_2"/>
    <property type="match status" value="1"/>
</dbReference>
<dbReference type="InterPro" id="IPR017452">
    <property type="entry name" value="GPCR_Rhodpsn_7TM"/>
</dbReference>
<dbReference type="FunFam" id="1.20.1070.10:FF:000291">
    <property type="entry name" value="Predicted protein"/>
    <property type="match status" value="1"/>
</dbReference>